<organism evidence="2">
    <name type="scientific">Rhipicephalus appendiculatus</name>
    <name type="common">Brown ear tick</name>
    <dbReference type="NCBI Taxonomy" id="34631"/>
    <lineage>
        <taxon>Eukaryota</taxon>
        <taxon>Metazoa</taxon>
        <taxon>Ecdysozoa</taxon>
        <taxon>Arthropoda</taxon>
        <taxon>Chelicerata</taxon>
        <taxon>Arachnida</taxon>
        <taxon>Acari</taxon>
        <taxon>Parasitiformes</taxon>
        <taxon>Ixodida</taxon>
        <taxon>Ixodoidea</taxon>
        <taxon>Ixodidae</taxon>
        <taxon>Rhipicephalinae</taxon>
        <taxon>Rhipicephalus</taxon>
        <taxon>Rhipicephalus</taxon>
    </lineage>
</organism>
<dbReference type="EMBL" id="GEDV01002191">
    <property type="protein sequence ID" value="JAP86366.1"/>
    <property type="molecule type" value="Transcribed_RNA"/>
</dbReference>
<evidence type="ECO:0000313" key="2">
    <source>
        <dbReference type="EMBL" id="JAP86366.1"/>
    </source>
</evidence>
<sequence>MEIFVNLTLKCLYLAYLVLVFASFVRICEGRTTNIRNRGHRGLAQRCVCNAQCESGCCLISGTQSTCHSKARLDHRCSTIVFRGKYVGYCDCACGQGICRNGYCNRI</sequence>
<dbReference type="AlphaFoldDB" id="A0A131Z7E7"/>
<keyword evidence="1" id="KW-1133">Transmembrane helix</keyword>
<protein>
    <submittedName>
        <fullName evidence="2">Ixodegrin B</fullName>
    </submittedName>
</protein>
<feature type="transmembrane region" description="Helical" evidence="1">
    <location>
        <begin position="12"/>
        <end position="28"/>
    </location>
</feature>
<reference evidence="2" key="1">
    <citation type="journal article" date="2016" name="Ticks Tick Borne Dis.">
        <title>De novo assembly and annotation of the salivary gland transcriptome of Rhipicephalus appendiculatus male and female ticks during blood feeding.</title>
        <authorList>
            <person name="de Castro M.H."/>
            <person name="de Klerk D."/>
            <person name="Pienaar R."/>
            <person name="Latif A.A."/>
            <person name="Rees D.J."/>
            <person name="Mans B.J."/>
        </authorList>
    </citation>
    <scope>NUCLEOTIDE SEQUENCE</scope>
    <source>
        <tissue evidence="2">Salivary glands</tissue>
    </source>
</reference>
<proteinExistence type="predicted"/>
<evidence type="ECO:0000256" key="1">
    <source>
        <dbReference type="SAM" id="Phobius"/>
    </source>
</evidence>
<keyword evidence="1" id="KW-0472">Membrane</keyword>
<name>A0A131Z7E7_RHIAP</name>
<keyword evidence="1" id="KW-0812">Transmembrane</keyword>
<accession>A0A131Z7E7</accession>